<dbReference type="InterPro" id="IPR027417">
    <property type="entry name" value="P-loop_NTPase"/>
</dbReference>
<keyword evidence="3" id="KW-0547">Nucleotide-binding</keyword>
<dbReference type="Proteomes" id="UP000192501">
    <property type="component" value="Unassembled WGS sequence"/>
</dbReference>
<dbReference type="SUPFAM" id="SSF52540">
    <property type="entry name" value="P-loop containing nucleoside triphosphate hydrolases"/>
    <property type="match status" value="1"/>
</dbReference>
<keyword evidence="4" id="KW-0067">ATP-binding</keyword>
<dbReference type="GO" id="GO:0005524">
    <property type="term" value="F:ATP binding"/>
    <property type="evidence" value="ECO:0007669"/>
    <property type="project" value="UniProtKB-KW"/>
</dbReference>
<evidence type="ECO:0000256" key="3">
    <source>
        <dbReference type="ARBA" id="ARBA00022741"/>
    </source>
</evidence>
<dbReference type="EMBL" id="LTAI01000002">
    <property type="protein sequence ID" value="ORE00643.1"/>
    <property type="molecule type" value="Genomic_DNA"/>
</dbReference>
<dbReference type="GO" id="GO:0016887">
    <property type="term" value="F:ATP hydrolysis activity"/>
    <property type="evidence" value="ECO:0007669"/>
    <property type="project" value="InterPro"/>
</dbReference>
<dbReference type="GO" id="GO:0003689">
    <property type="term" value="F:DNA clamp loader activity"/>
    <property type="evidence" value="ECO:0007669"/>
    <property type="project" value="TreeGrafter"/>
</dbReference>
<feature type="domain" description="AAA+ ATPase" evidence="5">
    <location>
        <begin position="31"/>
        <end position="143"/>
    </location>
</feature>
<protein>
    <submittedName>
        <fullName evidence="6">RFC4</fullName>
    </submittedName>
</protein>
<dbReference type="PANTHER" id="PTHR11669">
    <property type="entry name" value="REPLICATION FACTOR C / DNA POLYMERASE III GAMMA-TAU SUBUNIT"/>
    <property type="match status" value="1"/>
</dbReference>
<keyword evidence="2" id="KW-0235">DNA replication</keyword>
<evidence type="ECO:0000256" key="1">
    <source>
        <dbReference type="ARBA" id="ARBA00005378"/>
    </source>
</evidence>
<dbReference type="SUPFAM" id="SSF48019">
    <property type="entry name" value="post-AAA+ oligomerization domain-like"/>
    <property type="match status" value="1"/>
</dbReference>
<dbReference type="AlphaFoldDB" id="A0A1X0QLI6"/>
<dbReference type="InterPro" id="IPR003959">
    <property type="entry name" value="ATPase_AAA_core"/>
</dbReference>
<dbReference type="GO" id="GO:0031391">
    <property type="term" value="C:Elg1 RFC-like complex"/>
    <property type="evidence" value="ECO:0007669"/>
    <property type="project" value="UniProtKB-ARBA"/>
</dbReference>
<dbReference type="Pfam" id="PF00004">
    <property type="entry name" value="AAA"/>
    <property type="match status" value="1"/>
</dbReference>
<evidence type="ECO:0000313" key="7">
    <source>
        <dbReference type="Proteomes" id="UP000192501"/>
    </source>
</evidence>
<dbReference type="Gene3D" id="3.40.50.300">
    <property type="entry name" value="P-loop containing nucleotide triphosphate hydrolases"/>
    <property type="match status" value="1"/>
</dbReference>
<proteinExistence type="inferred from homology"/>
<comment type="caution">
    <text evidence="6">The sequence shown here is derived from an EMBL/GenBank/DDBJ whole genome shotgun (WGS) entry which is preliminary data.</text>
</comment>
<dbReference type="PANTHER" id="PTHR11669:SF20">
    <property type="entry name" value="REPLICATION FACTOR C SUBUNIT 4"/>
    <property type="match status" value="1"/>
</dbReference>
<organism evidence="6 7">
    <name type="scientific">Hepatospora eriocheir</name>
    <dbReference type="NCBI Taxonomy" id="1081669"/>
    <lineage>
        <taxon>Eukaryota</taxon>
        <taxon>Fungi</taxon>
        <taxon>Fungi incertae sedis</taxon>
        <taxon>Microsporidia</taxon>
        <taxon>Hepatosporidae</taxon>
        <taxon>Hepatospora</taxon>
    </lineage>
</organism>
<dbReference type="SMART" id="SM00382">
    <property type="entry name" value="AAA"/>
    <property type="match status" value="1"/>
</dbReference>
<sequence>MLLVDLYKPRILEDVLGNKQVIKIIEEMGVDFPHLCLTGPPGTGKTTVAHILKSQFKSLELNASDERGIDVVRNKIKNFCNRIDNKQLLIILDECDNLTLIAQQALRRLMEGDTKFILICNDVSKVIEPIQSRCAILKFERISISEFLPRSKEICKKENVNLTPSAFKTVINLSKGDFRNCLNILQPLINLKCEITDTFLYKLNGVPSYDKIETLYHLIKDDNLKEINLLLNELTDNYDNSDIISGLYQIGKINNDFNILKVCSKYQFKLVNGINSKIQLFSMIYLIIKDN</sequence>
<dbReference type="GO" id="GO:0005663">
    <property type="term" value="C:DNA replication factor C complex"/>
    <property type="evidence" value="ECO:0007669"/>
    <property type="project" value="TreeGrafter"/>
</dbReference>
<dbReference type="InterPro" id="IPR008921">
    <property type="entry name" value="DNA_pol3_clamp-load_cplx_C"/>
</dbReference>
<dbReference type="VEuPathDB" id="MicrosporidiaDB:HERIO_279"/>
<evidence type="ECO:0000259" key="5">
    <source>
        <dbReference type="SMART" id="SM00382"/>
    </source>
</evidence>
<name>A0A1X0QLI6_9MICR</name>
<comment type="similarity">
    <text evidence="1">Belongs to the activator 1 small subunits family.</text>
</comment>
<dbReference type="GO" id="GO:0006271">
    <property type="term" value="P:DNA strand elongation involved in DNA replication"/>
    <property type="evidence" value="ECO:0007669"/>
    <property type="project" value="UniProtKB-ARBA"/>
</dbReference>
<evidence type="ECO:0000313" key="6">
    <source>
        <dbReference type="EMBL" id="ORE00643.1"/>
    </source>
</evidence>
<dbReference type="GO" id="GO:0003677">
    <property type="term" value="F:DNA binding"/>
    <property type="evidence" value="ECO:0007669"/>
    <property type="project" value="InterPro"/>
</dbReference>
<dbReference type="InterPro" id="IPR003593">
    <property type="entry name" value="AAA+_ATPase"/>
</dbReference>
<gene>
    <name evidence="6" type="primary">RFC4</name>
    <name evidence="6" type="ORF">A0H76_883</name>
</gene>
<dbReference type="GO" id="GO:0006281">
    <property type="term" value="P:DNA repair"/>
    <property type="evidence" value="ECO:0007669"/>
    <property type="project" value="TreeGrafter"/>
</dbReference>
<evidence type="ECO:0000256" key="4">
    <source>
        <dbReference type="ARBA" id="ARBA00022840"/>
    </source>
</evidence>
<evidence type="ECO:0000256" key="2">
    <source>
        <dbReference type="ARBA" id="ARBA00022705"/>
    </source>
</evidence>
<dbReference type="Gene3D" id="1.10.8.60">
    <property type="match status" value="1"/>
</dbReference>
<dbReference type="InterPro" id="IPR050238">
    <property type="entry name" value="DNA_Rep/Repair_Clamp_Loader"/>
</dbReference>
<dbReference type="VEuPathDB" id="MicrosporidiaDB:A0H76_883"/>
<dbReference type="CDD" id="cd00009">
    <property type="entry name" value="AAA"/>
    <property type="match status" value="1"/>
</dbReference>
<accession>A0A1X0QLI6</accession>
<reference evidence="6 7" key="1">
    <citation type="journal article" date="2017" name="Environ. Microbiol.">
        <title>Decay of the glycolytic pathway and adaptation to intranuclear parasitism within Enterocytozoonidae microsporidia.</title>
        <authorList>
            <person name="Wiredu Boakye D."/>
            <person name="Jaroenlak P."/>
            <person name="Prachumwat A."/>
            <person name="Williams T.A."/>
            <person name="Bateman K.S."/>
            <person name="Itsathitphaisarn O."/>
            <person name="Sritunyalucksana K."/>
            <person name="Paszkiewicz K.H."/>
            <person name="Moore K.A."/>
            <person name="Stentiford G.D."/>
            <person name="Williams B.A."/>
        </authorList>
    </citation>
    <scope>NUCLEOTIDE SEQUENCE [LARGE SCALE GENOMIC DNA]</scope>
    <source>
        <strain evidence="7">canceri</strain>
    </source>
</reference>